<sequence length="257" mass="28213">MTMPLELKTIPCLQDNYAYLIHNSQTKETALIDAPEAAPINAVLAENDWHLTDVFLTHHHWDHVDALGDINGASNARIIGAKADAHRLPDLDLAVSEGDPLTLCGEKAQIFDVSGHTIGHLALYLPQSAYVFTADSLMAMGCGRLFEGSPEMMLKSMEKLKKLPPETLVCSGHEYTTTNLNWALTVEPSNANLVNRAAETKALRAENKPSVPSLLSEELATNPFLRCGSPDIRKTLGMENADDLAVFTELRERRNNV</sequence>
<keyword evidence="10" id="KW-1185">Reference proteome</keyword>
<protein>
    <recommendedName>
        <fullName evidence="7">Hydroxyacylglutathione hydrolase</fullName>
        <ecNumber evidence="7">3.1.2.6</ecNumber>
    </recommendedName>
    <alternativeName>
        <fullName evidence="7">Glyoxalase II</fullName>
        <shortName evidence="7">Glx II</shortName>
    </alternativeName>
</protein>
<evidence type="ECO:0000313" key="9">
    <source>
        <dbReference type="EMBL" id="MCV6823682.1"/>
    </source>
</evidence>
<dbReference type="SUPFAM" id="SSF56281">
    <property type="entry name" value="Metallo-hydrolase/oxidoreductase"/>
    <property type="match status" value="1"/>
</dbReference>
<evidence type="ECO:0000313" key="10">
    <source>
        <dbReference type="Proteomes" id="UP001208041"/>
    </source>
</evidence>
<dbReference type="PANTHER" id="PTHR43705:SF1">
    <property type="entry name" value="HYDROXYACYLGLUTATHIONE HYDROLASE GLOB"/>
    <property type="match status" value="1"/>
</dbReference>
<feature type="binding site" evidence="7">
    <location>
        <position position="116"/>
    </location>
    <ligand>
        <name>Zn(2+)</name>
        <dbReference type="ChEBI" id="CHEBI:29105"/>
        <label>1</label>
    </ligand>
</feature>
<evidence type="ECO:0000256" key="3">
    <source>
        <dbReference type="ARBA" id="ARBA00006759"/>
    </source>
</evidence>
<comment type="similarity">
    <text evidence="3 7">Belongs to the metallo-beta-lactamase superfamily. Glyoxalase II family.</text>
</comment>
<feature type="binding site" evidence="7">
    <location>
        <position position="62"/>
    </location>
    <ligand>
        <name>Zn(2+)</name>
        <dbReference type="ChEBI" id="CHEBI:29105"/>
        <label>2</label>
    </ligand>
</feature>
<dbReference type="Proteomes" id="UP001208041">
    <property type="component" value="Unassembled WGS sequence"/>
</dbReference>
<keyword evidence="4 7" id="KW-0479">Metal-binding</keyword>
<reference evidence="9" key="1">
    <citation type="submission" date="2022-10" db="EMBL/GenBank/DDBJ databases">
        <authorList>
            <person name="Yue Y."/>
        </authorList>
    </citation>
    <scope>NUCLEOTIDE SEQUENCE</scope>
    <source>
        <strain evidence="9">Z654</strain>
    </source>
</reference>
<comment type="cofactor">
    <cofactor evidence="7">
        <name>Zn(2+)</name>
        <dbReference type="ChEBI" id="CHEBI:29105"/>
    </cofactor>
    <text evidence="7">Binds 2 Zn(2+) ions per subunit.</text>
</comment>
<dbReference type="NCBIfam" id="TIGR03413">
    <property type="entry name" value="GSH_gloB"/>
    <property type="match status" value="1"/>
</dbReference>
<dbReference type="Pfam" id="PF00753">
    <property type="entry name" value="Lactamase_B"/>
    <property type="match status" value="1"/>
</dbReference>
<evidence type="ECO:0000256" key="5">
    <source>
        <dbReference type="ARBA" id="ARBA00022801"/>
    </source>
</evidence>
<feature type="binding site" evidence="7">
    <location>
        <position position="135"/>
    </location>
    <ligand>
        <name>Zn(2+)</name>
        <dbReference type="ChEBI" id="CHEBI:29105"/>
        <label>1</label>
    </ligand>
</feature>
<feature type="binding site" evidence="7">
    <location>
        <position position="60"/>
    </location>
    <ligand>
        <name>Zn(2+)</name>
        <dbReference type="ChEBI" id="CHEBI:29105"/>
        <label>1</label>
    </ligand>
</feature>
<dbReference type="EC" id="3.1.2.6" evidence="7"/>
<dbReference type="GO" id="GO:0046872">
    <property type="term" value="F:metal ion binding"/>
    <property type="evidence" value="ECO:0007669"/>
    <property type="project" value="UniProtKB-KW"/>
</dbReference>
<feature type="binding site" evidence="7">
    <location>
        <position position="63"/>
    </location>
    <ligand>
        <name>Zn(2+)</name>
        <dbReference type="ChEBI" id="CHEBI:29105"/>
        <label>2</label>
    </ligand>
</feature>
<dbReference type="HAMAP" id="MF_01374">
    <property type="entry name" value="Glyoxalase_2"/>
    <property type="match status" value="1"/>
</dbReference>
<proteinExistence type="inferred from homology"/>
<keyword evidence="6 7" id="KW-0862">Zinc</keyword>
<dbReference type="RefSeq" id="WP_263952519.1">
    <property type="nucleotide sequence ID" value="NZ_JAOYFC010000001.1"/>
</dbReference>
<dbReference type="InterPro" id="IPR001279">
    <property type="entry name" value="Metallo-B-lactamas"/>
</dbReference>
<dbReference type="GO" id="GO:0019243">
    <property type="term" value="P:methylglyoxal catabolic process to D-lactate via S-lactoyl-glutathione"/>
    <property type="evidence" value="ECO:0007669"/>
    <property type="project" value="UniProtKB-UniRule"/>
</dbReference>
<feature type="binding site" evidence="7">
    <location>
        <position position="135"/>
    </location>
    <ligand>
        <name>Zn(2+)</name>
        <dbReference type="ChEBI" id="CHEBI:29105"/>
        <label>2</label>
    </ligand>
</feature>
<dbReference type="PIRSF" id="PIRSF005457">
    <property type="entry name" value="Glx"/>
    <property type="match status" value="1"/>
</dbReference>
<dbReference type="PANTHER" id="PTHR43705">
    <property type="entry name" value="HYDROXYACYLGLUTATHIONE HYDROLASE"/>
    <property type="match status" value="1"/>
</dbReference>
<comment type="caution">
    <text evidence="9">The sequence shown here is derived from an EMBL/GenBank/DDBJ whole genome shotgun (WGS) entry which is preliminary data.</text>
</comment>
<evidence type="ECO:0000256" key="2">
    <source>
        <dbReference type="ARBA" id="ARBA00004963"/>
    </source>
</evidence>
<evidence type="ECO:0000256" key="4">
    <source>
        <dbReference type="ARBA" id="ARBA00022723"/>
    </source>
</evidence>
<evidence type="ECO:0000256" key="1">
    <source>
        <dbReference type="ARBA" id="ARBA00001623"/>
    </source>
</evidence>
<dbReference type="CDD" id="cd07723">
    <property type="entry name" value="hydroxyacylglutathione_hydrolase_MBL-fold"/>
    <property type="match status" value="1"/>
</dbReference>
<dbReference type="InterPro" id="IPR017782">
    <property type="entry name" value="Hydroxyacylglutathione_Hdrlase"/>
</dbReference>
<evidence type="ECO:0000256" key="7">
    <source>
        <dbReference type="HAMAP-Rule" id="MF_01374"/>
    </source>
</evidence>
<dbReference type="SMART" id="SM00849">
    <property type="entry name" value="Lactamase_B"/>
    <property type="match status" value="1"/>
</dbReference>
<dbReference type="InterPro" id="IPR036866">
    <property type="entry name" value="RibonucZ/Hydroxyglut_hydro"/>
</dbReference>
<comment type="function">
    <text evidence="7">Thiolesterase that catalyzes the hydrolysis of S-D-lactoyl-glutathione to form glutathione and D-lactic acid.</text>
</comment>
<comment type="pathway">
    <text evidence="2 7">Secondary metabolite metabolism; methylglyoxal degradation; (R)-lactate from methylglyoxal: step 2/2.</text>
</comment>
<comment type="subunit">
    <text evidence="7">Monomer.</text>
</comment>
<dbReference type="EMBL" id="JAOYFC010000001">
    <property type="protein sequence ID" value="MCV6823682.1"/>
    <property type="molecule type" value="Genomic_DNA"/>
</dbReference>
<comment type="catalytic activity">
    <reaction evidence="1 7">
        <text>an S-(2-hydroxyacyl)glutathione + H2O = a 2-hydroxy carboxylate + glutathione + H(+)</text>
        <dbReference type="Rhea" id="RHEA:21864"/>
        <dbReference type="ChEBI" id="CHEBI:15377"/>
        <dbReference type="ChEBI" id="CHEBI:15378"/>
        <dbReference type="ChEBI" id="CHEBI:57925"/>
        <dbReference type="ChEBI" id="CHEBI:58896"/>
        <dbReference type="ChEBI" id="CHEBI:71261"/>
        <dbReference type="EC" id="3.1.2.6"/>
    </reaction>
</comment>
<name>A0AAE3J1X4_9RHOB</name>
<evidence type="ECO:0000259" key="8">
    <source>
        <dbReference type="SMART" id="SM00849"/>
    </source>
</evidence>
<dbReference type="Pfam" id="PF16123">
    <property type="entry name" value="HAGH_C"/>
    <property type="match status" value="1"/>
</dbReference>
<accession>A0AAE3J1X4</accession>
<gene>
    <name evidence="7 9" type="primary">gloB</name>
    <name evidence="9" type="ORF">OH136_03860</name>
</gene>
<dbReference type="InterPro" id="IPR035680">
    <property type="entry name" value="Clx_II_MBL"/>
</dbReference>
<feature type="binding site" evidence="7">
    <location>
        <position position="58"/>
    </location>
    <ligand>
        <name>Zn(2+)</name>
        <dbReference type="ChEBI" id="CHEBI:29105"/>
        <label>1</label>
    </ligand>
</feature>
<dbReference type="Gene3D" id="3.60.15.10">
    <property type="entry name" value="Ribonuclease Z/Hydroxyacylglutathione hydrolase-like"/>
    <property type="match status" value="1"/>
</dbReference>
<organism evidence="9 10">
    <name type="scientific">Halocynthiibacter halioticoli</name>
    <dbReference type="NCBI Taxonomy" id="2986804"/>
    <lineage>
        <taxon>Bacteria</taxon>
        <taxon>Pseudomonadati</taxon>
        <taxon>Pseudomonadota</taxon>
        <taxon>Alphaproteobacteria</taxon>
        <taxon>Rhodobacterales</taxon>
        <taxon>Paracoccaceae</taxon>
        <taxon>Halocynthiibacter</taxon>
    </lineage>
</organism>
<evidence type="ECO:0000256" key="6">
    <source>
        <dbReference type="ARBA" id="ARBA00022833"/>
    </source>
</evidence>
<feature type="domain" description="Metallo-beta-lactamase" evidence="8">
    <location>
        <begin position="15"/>
        <end position="173"/>
    </location>
</feature>
<dbReference type="InterPro" id="IPR050110">
    <property type="entry name" value="Glyoxalase_II_hydrolase"/>
</dbReference>
<keyword evidence="5 7" id="KW-0378">Hydrolase</keyword>
<dbReference type="GO" id="GO:0004416">
    <property type="term" value="F:hydroxyacylglutathione hydrolase activity"/>
    <property type="evidence" value="ECO:0007669"/>
    <property type="project" value="UniProtKB-UniRule"/>
</dbReference>
<dbReference type="InterPro" id="IPR032282">
    <property type="entry name" value="HAGH_C"/>
</dbReference>
<feature type="binding site" evidence="7">
    <location>
        <position position="173"/>
    </location>
    <ligand>
        <name>Zn(2+)</name>
        <dbReference type="ChEBI" id="CHEBI:29105"/>
        <label>2</label>
    </ligand>
</feature>
<dbReference type="AlphaFoldDB" id="A0AAE3J1X4"/>